<dbReference type="PROSITE" id="PS50830">
    <property type="entry name" value="TNASE_3"/>
    <property type="match status" value="1"/>
</dbReference>
<feature type="chain" id="PRO_5046275951" evidence="4">
    <location>
        <begin position="23"/>
        <end position="246"/>
    </location>
</feature>
<dbReference type="CDD" id="cd00175">
    <property type="entry name" value="SNc"/>
    <property type="match status" value="1"/>
</dbReference>
<organism evidence="6 7">
    <name type="scientific">Metabacillus fastidiosus</name>
    <dbReference type="NCBI Taxonomy" id="1458"/>
    <lineage>
        <taxon>Bacteria</taxon>
        <taxon>Bacillati</taxon>
        <taxon>Bacillota</taxon>
        <taxon>Bacilli</taxon>
        <taxon>Bacillales</taxon>
        <taxon>Bacillaceae</taxon>
        <taxon>Metabacillus</taxon>
    </lineage>
</organism>
<evidence type="ECO:0000256" key="4">
    <source>
        <dbReference type="SAM" id="SignalP"/>
    </source>
</evidence>
<dbReference type="PROSITE" id="PS51257">
    <property type="entry name" value="PROKAR_LIPOPROTEIN"/>
    <property type="match status" value="1"/>
</dbReference>
<evidence type="ECO:0000256" key="3">
    <source>
        <dbReference type="ARBA" id="ARBA00022801"/>
    </source>
</evidence>
<protein>
    <submittedName>
        <fullName evidence="6">Thermonuclease family protein</fullName>
    </submittedName>
</protein>
<dbReference type="Proteomes" id="UP001342826">
    <property type="component" value="Unassembled WGS sequence"/>
</dbReference>
<name>A0ABU6P4Y7_9BACI</name>
<gene>
    <name evidence="6" type="ORF">P9271_20745</name>
</gene>
<dbReference type="PROSITE" id="PS01123">
    <property type="entry name" value="TNASE_1"/>
    <property type="match status" value="1"/>
</dbReference>
<evidence type="ECO:0000259" key="5">
    <source>
        <dbReference type="PROSITE" id="PS50830"/>
    </source>
</evidence>
<sequence length="246" mass="27999">MKVKWMLLPVVLFSLLTGCALSEETANKDVTNENAVSESNFIDAEVTRVVDGDTMKILVDGKEETIRLLLVDTPETVHPNKEVQPFGPEASKFAKGMLNGKKVQIELDVSERDKYGRLLAYLYIDGKMFNELLLEKGLARVAYIYAPNTKYVDRFYEIQKKAQRKEEGIWSIENYVTEDKGYNEQISEKASSEHEKQSCTIKGNISSTGEKIYHTDSSPWYEKTKPEEMFCTEKEAVAAGYRPAKR</sequence>
<dbReference type="InterPro" id="IPR002071">
    <property type="entry name" value="Thermonucl_AS"/>
</dbReference>
<dbReference type="PANTHER" id="PTHR12302">
    <property type="entry name" value="EBNA2 BINDING PROTEIN P100"/>
    <property type="match status" value="1"/>
</dbReference>
<dbReference type="Pfam" id="PF00565">
    <property type="entry name" value="SNase"/>
    <property type="match status" value="1"/>
</dbReference>
<accession>A0ABU6P4Y7</accession>
<keyword evidence="7" id="KW-1185">Reference proteome</keyword>
<dbReference type="Gene3D" id="2.40.50.90">
    <property type="match status" value="1"/>
</dbReference>
<keyword evidence="1" id="KW-0540">Nuclease</keyword>
<feature type="domain" description="TNase-like" evidence="5">
    <location>
        <begin position="40"/>
        <end position="172"/>
    </location>
</feature>
<keyword evidence="2" id="KW-0255">Endonuclease</keyword>
<dbReference type="SUPFAM" id="SSF50199">
    <property type="entry name" value="Staphylococcal nuclease"/>
    <property type="match status" value="1"/>
</dbReference>
<dbReference type="RefSeq" id="WP_327998156.1">
    <property type="nucleotide sequence ID" value="NZ_JARTFS010000018.1"/>
</dbReference>
<comment type="caution">
    <text evidence="6">The sequence shown here is derived from an EMBL/GenBank/DDBJ whole genome shotgun (WGS) entry which is preliminary data.</text>
</comment>
<evidence type="ECO:0000256" key="2">
    <source>
        <dbReference type="ARBA" id="ARBA00022759"/>
    </source>
</evidence>
<evidence type="ECO:0000256" key="1">
    <source>
        <dbReference type="ARBA" id="ARBA00022722"/>
    </source>
</evidence>
<keyword evidence="4" id="KW-0732">Signal</keyword>
<keyword evidence="3" id="KW-0378">Hydrolase</keyword>
<evidence type="ECO:0000313" key="7">
    <source>
        <dbReference type="Proteomes" id="UP001342826"/>
    </source>
</evidence>
<proteinExistence type="predicted"/>
<dbReference type="EMBL" id="JARTFS010000018">
    <property type="protein sequence ID" value="MED4403742.1"/>
    <property type="molecule type" value="Genomic_DNA"/>
</dbReference>
<dbReference type="InterPro" id="IPR035437">
    <property type="entry name" value="SNase_OB-fold_sf"/>
</dbReference>
<dbReference type="InterPro" id="IPR016071">
    <property type="entry name" value="Staphylococal_nuclease_OB-fold"/>
</dbReference>
<dbReference type="PANTHER" id="PTHR12302:SF3">
    <property type="entry name" value="SERINE_THREONINE-PROTEIN KINASE 31"/>
    <property type="match status" value="1"/>
</dbReference>
<reference evidence="6 7" key="1">
    <citation type="submission" date="2023-03" db="EMBL/GenBank/DDBJ databases">
        <title>Bacillus Genome Sequencing.</title>
        <authorList>
            <person name="Dunlap C."/>
        </authorList>
    </citation>
    <scope>NUCLEOTIDE SEQUENCE [LARGE SCALE GENOMIC DNA]</scope>
    <source>
        <strain evidence="6 7">NRS-1717</strain>
    </source>
</reference>
<evidence type="ECO:0000313" key="6">
    <source>
        <dbReference type="EMBL" id="MED4403742.1"/>
    </source>
</evidence>
<feature type="signal peptide" evidence="4">
    <location>
        <begin position="1"/>
        <end position="22"/>
    </location>
</feature>
<dbReference type="SMART" id="SM00318">
    <property type="entry name" value="SNc"/>
    <property type="match status" value="1"/>
</dbReference>